<feature type="signal peptide" evidence="13">
    <location>
        <begin position="1"/>
        <end position="23"/>
    </location>
</feature>
<dbReference type="InterPro" id="IPR000101">
    <property type="entry name" value="GGT_peptidase"/>
</dbReference>
<comment type="similarity">
    <text evidence="3">Belongs to the gamma-glutamyltransferase family.</text>
</comment>
<keyword evidence="13" id="KW-0732">Signal</keyword>
<dbReference type="SUPFAM" id="SSF56235">
    <property type="entry name" value="N-terminal nucleophile aminohydrolases (Ntn hydrolases)"/>
    <property type="match status" value="1"/>
</dbReference>
<keyword evidence="7" id="KW-0325">Glycoprotein</keyword>
<evidence type="ECO:0000256" key="4">
    <source>
        <dbReference type="ARBA" id="ARBA00022670"/>
    </source>
</evidence>
<dbReference type="AlphaFoldDB" id="A0AA38VGE5"/>
<dbReference type="Proteomes" id="UP001174694">
    <property type="component" value="Unassembled WGS sequence"/>
</dbReference>
<dbReference type="InterPro" id="IPR043137">
    <property type="entry name" value="GGT_ssub_C"/>
</dbReference>
<comment type="function">
    <text evidence="12">Cleaves the gamma-glutamyl peptide bond of glutathione and glutathione conjugates.</text>
</comment>
<keyword evidence="15" id="KW-1185">Reference proteome</keyword>
<dbReference type="InterPro" id="IPR029055">
    <property type="entry name" value="Ntn_hydrolases_N"/>
</dbReference>
<evidence type="ECO:0000256" key="11">
    <source>
        <dbReference type="PIRSR" id="PIRSR600101-2"/>
    </source>
</evidence>
<comment type="pathway">
    <text evidence="12">Sulfur metabolism; glutathione metabolism.</text>
</comment>
<evidence type="ECO:0000256" key="12">
    <source>
        <dbReference type="RuleBase" id="RU368068"/>
    </source>
</evidence>
<dbReference type="FunFam" id="3.60.20.40:FF:000008">
    <property type="entry name" value="Gamma-glutamyltranspeptidase (Eurofung)"/>
    <property type="match status" value="1"/>
</dbReference>
<reference evidence="14" key="1">
    <citation type="submission" date="2022-07" db="EMBL/GenBank/DDBJ databases">
        <title>Fungi with potential for degradation of polypropylene.</title>
        <authorList>
            <person name="Gostincar C."/>
        </authorList>
    </citation>
    <scope>NUCLEOTIDE SEQUENCE</scope>
    <source>
        <strain evidence="14">EXF-13308</strain>
    </source>
</reference>
<dbReference type="Gene3D" id="3.60.20.40">
    <property type="match status" value="1"/>
</dbReference>
<evidence type="ECO:0000256" key="10">
    <source>
        <dbReference type="PIRSR" id="PIRSR600101-1"/>
    </source>
</evidence>
<dbReference type="EMBL" id="JANBVO010000009">
    <property type="protein sequence ID" value="KAJ9149929.1"/>
    <property type="molecule type" value="Genomic_DNA"/>
</dbReference>
<evidence type="ECO:0000256" key="3">
    <source>
        <dbReference type="ARBA" id="ARBA00009381"/>
    </source>
</evidence>
<evidence type="ECO:0000256" key="8">
    <source>
        <dbReference type="ARBA" id="ARBA00023315"/>
    </source>
</evidence>
<comment type="catalytic activity">
    <reaction evidence="1 12">
        <text>an S-substituted glutathione + H2O = an S-substituted L-cysteinylglycine + L-glutamate</text>
        <dbReference type="Rhea" id="RHEA:59468"/>
        <dbReference type="ChEBI" id="CHEBI:15377"/>
        <dbReference type="ChEBI" id="CHEBI:29985"/>
        <dbReference type="ChEBI" id="CHEBI:90779"/>
        <dbReference type="ChEBI" id="CHEBI:143103"/>
        <dbReference type="EC" id="3.4.19.13"/>
    </reaction>
</comment>
<sequence length="573" mass="61941">MKAAVRALPLHLLSLYGAGLVDALPLQALTLPVSGSKGAVASESSICSQIGIDLLERGGNAADAMVGTMLCVGTIGMYHSGLGGGGFTLVRDADGNYEAIDFREMAPAAAYEDMYHDDYLSSLVGGLAVAVPGELRGLEYLHRKYGALPWRAVVHPAVHVARNGFNVTEDLVRYMTATLEEQKKAGRGNFLLEDPAWAEDFAPNGTLVTLGDVITRKRYADTLEKIGRDGIDTFYEGEIAKSIVEAVQATGGAITLDDMKNYTIHPKKAIHITYRGHKLYSTGAPSSGPVMLSMLKTMEQYDPLETSDVNLTTHRFIEAMRFAYAARFDLGDPDFVSDAVPLEHDMLSEQMAQRTRSRINDNATLPVDAYDPKAIYTPDSHGTSHIVTADSSGLTVSTTTTINMLFGSQVMTPDTGIILNNEMNDFSVPGVRNGFGFEPSEANYIRARKRPMSSITPIVAEHANGTVLFVTGAAGGSRIISSTTQVAWRMLELGEDVVAALAAPRFHDQLMPNEVTIEWMFDNSTVDGIQAKGHNVTWVRPGISAVQGIRKLWDGTFEAAGEPRQRNSGGFSI</sequence>
<dbReference type="PRINTS" id="PR01210">
    <property type="entry name" value="GGTRANSPTASE"/>
</dbReference>
<evidence type="ECO:0000256" key="2">
    <source>
        <dbReference type="ARBA" id="ARBA00001089"/>
    </source>
</evidence>
<evidence type="ECO:0000256" key="5">
    <source>
        <dbReference type="ARBA" id="ARBA00022679"/>
    </source>
</evidence>
<keyword evidence="8 12" id="KW-0012">Acyltransferase</keyword>
<organism evidence="14 15">
    <name type="scientific">Pleurostoma richardsiae</name>
    <dbReference type="NCBI Taxonomy" id="41990"/>
    <lineage>
        <taxon>Eukaryota</taxon>
        <taxon>Fungi</taxon>
        <taxon>Dikarya</taxon>
        <taxon>Ascomycota</taxon>
        <taxon>Pezizomycotina</taxon>
        <taxon>Sordariomycetes</taxon>
        <taxon>Sordariomycetidae</taxon>
        <taxon>Calosphaeriales</taxon>
        <taxon>Pleurostomataceae</taxon>
        <taxon>Pleurostoma</taxon>
    </lineage>
</organism>
<name>A0AA38VGE5_9PEZI</name>
<dbReference type="GO" id="GO:0006751">
    <property type="term" value="P:glutathione catabolic process"/>
    <property type="evidence" value="ECO:0007669"/>
    <property type="project" value="UniProtKB-UniRule"/>
</dbReference>
<evidence type="ECO:0000256" key="13">
    <source>
        <dbReference type="SAM" id="SignalP"/>
    </source>
</evidence>
<feature type="binding site" evidence="11">
    <location>
        <position position="476"/>
    </location>
    <ligand>
        <name>L-glutamate</name>
        <dbReference type="ChEBI" id="CHEBI:29985"/>
    </ligand>
</feature>
<dbReference type="Pfam" id="PF01019">
    <property type="entry name" value="G_glu_transpept"/>
    <property type="match status" value="1"/>
</dbReference>
<keyword evidence="6 12" id="KW-0378">Hydrolase</keyword>
<dbReference type="InterPro" id="IPR043138">
    <property type="entry name" value="GGT_lsub"/>
</dbReference>
<feature type="chain" id="PRO_5041289721" description="Glutathione hydrolase" evidence="13">
    <location>
        <begin position="24"/>
        <end position="573"/>
    </location>
</feature>
<dbReference type="NCBIfam" id="TIGR00066">
    <property type="entry name" value="g_glut_trans"/>
    <property type="match status" value="1"/>
</dbReference>
<evidence type="ECO:0000256" key="6">
    <source>
        <dbReference type="ARBA" id="ARBA00022801"/>
    </source>
</evidence>
<dbReference type="GO" id="GO:0006508">
    <property type="term" value="P:proteolysis"/>
    <property type="evidence" value="ECO:0007669"/>
    <property type="project" value="UniProtKB-KW"/>
</dbReference>
<feature type="binding site" evidence="11">
    <location>
        <position position="425"/>
    </location>
    <ligand>
        <name>L-glutamate</name>
        <dbReference type="ChEBI" id="CHEBI:29985"/>
    </ligand>
</feature>
<evidence type="ECO:0000313" key="14">
    <source>
        <dbReference type="EMBL" id="KAJ9149929.1"/>
    </source>
</evidence>
<comment type="caution">
    <text evidence="14">The sequence shown here is derived from an EMBL/GenBank/DDBJ whole genome shotgun (WGS) entry which is preliminary data.</text>
</comment>
<comment type="catalytic activity">
    <reaction evidence="2 12">
        <text>glutathione + H2O = L-cysteinylglycine + L-glutamate</text>
        <dbReference type="Rhea" id="RHEA:28807"/>
        <dbReference type="ChEBI" id="CHEBI:15377"/>
        <dbReference type="ChEBI" id="CHEBI:29985"/>
        <dbReference type="ChEBI" id="CHEBI:57925"/>
        <dbReference type="ChEBI" id="CHEBI:61694"/>
        <dbReference type="EC" id="3.4.19.13"/>
    </reaction>
</comment>
<keyword evidence="5 12" id="KW-0808">Transferase</keyword>
<evidence type="ECO:0000313" key="15">
    <source>
        <dbReference type="Proteomes" id="UP001174694"/>
    </source>
</evidence>
<feature type="binding site" evidence="11">
    <location>
        <begin position="401"/>
        <end position="403"/>
    </location>
    <ligand>
        <name>L-glutamate</name>
        <dbReference type="ChEBI" id="CHEBI:29985"/>
    </ligand>
</feature>
<feature type="binding site" evidence="11">
    <location>
        <position position="103"/>
    </location>
    <ligand>
        <name>L-glutamate</name>
        <dbReference type="ChEBI" id="CHEBI:29985"/>
    </ligand>
</feature>
<dbReference type="FunFam" id="1.10.246.130:FF:000005">
    <property type="entry name" value="Gamma-glutamyltranspeptidase 1, putative"/>
    <property type="match status" value="1"/>
</dbReference>
<accession>A0AA38VGE5</accession>
<dbReference type="EC" id="2.3.2.2" evidence="12"/>
<dbReference type="GO" id="GO:0005886">
    <property type="term" value="C:plasma membrane"/>
    <property type="evidence" value="ECO:0007669"/>
    <property type="project" value="TreeGrafter"/>
</dbReference>
<dbReference type="PANTHER" id="PTHR11686">
    <property type="entry name" value="GAMMA GLUTAMYL TRANSPEPTIDASE"/>
    <property type="match status" value="1"/>
</dbReference>
<dbReference type="GO" id="GO:0103068">
    <property type="term" value="F:leukotriene C4 gamma-glutamyl transferase activity"/>
    <property type="evidence" value="ECO:0007669"/>
    <property type="project" value="UniProtKB-EC"/>
</dbReference>
<gene>
    <name evidence="14" type="ORF">NKR23_g4044</name>
</gene>
<dbReference type="PANTHER" id="PTHR11686:SF62">
    <property type="entry name" value="GLUTATHIONE HYDROLASE"/>
    <property type="match status" value="1"/>
</dbReference>
<comment type="catalytic activity">
    <reaction evidence="9 12">
        <text>an N-terminal (5-L-glutamyl)-[peptide] + an alpha-amino acid = 5-L-glutamyl amino acid + an N-terminal L-alpha-aminoacyl-[peptide]</text>
        <dbReference type="Rhea" id="RHEA:23904"/>
        <dbReference type="Rhea" id="RHEA-COMP:9780"/>
        <dbReference type="Rhea" id="RHEA-COMP:9795"/>
        <dbReference type="ChEBI" id="CHEBI:77644"/>
        <dbReference type="ChEBI" id="CHEBI:78597"/>
        <dbReference type="ChEBI" id="CHEBI:78599"/>
        <dbReference type="ChEBI" id="CHEBI:78608"/>
        <dbReference type="EC" id="2.3.2.2"/>
    </reaction>
</comment>
<feature type="binding site" evidence="11">
    <location>
        <begin position="453"/>
        <end position="454"/>
    </location>
    <ligand>
        <name>L-glutamate</name>
        <dbReference type="ChEBI" id="CHEBI:29985"/>
    </ligand>
</feature>
<keyword evidence="4" id="KW-0645">Protease</keyword>
<protein>
    <recommendedName>
        <fullName evidence="12">Glutathione hydrolase</fullName>
        <ecNumber evidence="12">2.3.2.2</ecNumber>
        <ecNumber evidence="12">3.4.19.13</ecNumber>
    </recommendedName>
    <alternativeName>
        <fullName evidence="12">Gamma-glutamyltransferase</fullName>
    </alternativeName>
    <alternativeName>
        <fullName evidence="12">Gamma-glutamyltranspeptidase</fullName>
    </alternativeName>
</protein>
<dbReference type="GO" id="GO:0036374">
    <property type="term" value="F:glutathione hydrolase activity"/>
    <property type="evidence" value="ECO:0007669"/>
    <property type="project" value="UniProtKB-UniRule"/>
</dbReference>
<evidence type="ECO:0000256" key="7">
    <source>
        <dbReference type="ARBA" id="ARBA00023180"/>
    </source>
</evidence>
<dbReference type="Gene3D" id="1.10.246.130">
    <property type="match status" value="1"/>
</dbReference>
<feature type="active site" description="Nucleophile" evidence="10">
    <location>
        <position position="383"/>
    </location>
</feature>
<proteinExistence type="inferred from homology"/>
<evidence type="ECO:0000256" key="9">
    <source>
        <dbReference type="ARBA" id="ARBA00047417"/>
    </source>
</evidence>
<dbReference type="EC" id="3.4.19.13" evidence="12"/>
<evidence type="ECO:0000256" key="1">
    <source>
        <dbReference type="ARBA" id="ARBA00001049"/>
    </source>
</evidence>